<evidence type="ECO:0000256" key="2">
    <source>
        <dbReference type="ARBA" id="ARBA00001946"/>
    </source>
</evidence>
<dbReference type="PANTHER" id="PTHR11839">
    <property type="entry name" value="UDP/ADP-SUGAR PYROPHOSPHATASE"/>
    <property type="match status" value="1"/>
</dbReference>
<dbReference type="Proteomes" id="UP000026249">
    <property type="component" value="Unassembled WGS sequence"/>
</dbReference>
<dbReference type="Gene3D" id="3.90.79.10">
    <property type="entry name" value="Nucleoside Triphosphate Pyrophosphohydrolase"/>
    <property type="match status" value="1"/>
</dbReference>
<evidence type="ECO:0000256" key="5">
    <source>
        <dbReference type="ARBA" id="ARBA00016377"/>
    </source>
</evidence>
<dbReference type="InterPro" id="IPR004385">
    <property type="entry name" value="NDP_pyrophosphatase"/>
</dbReference>
<dbReference type="PROSITE" id="PS51462">
    <property type="entry name" value="NUDIX"/>
    <property type="match status" value="1"/>
</dbReference>
<comment type="cofactor">
    <cofactor evidence="2 9">
        <name>Mg(2+)</name>
        <dbReference type="ChEBI" id="CHEBI:18420"/>
    </cofactor>
</comment>
<feature type="binding site" evidence="9">
    <location>
        <position position="86"/>
    </location>
    <ligand>
        <name>Mg(2+)</name>
        <dbReference type="ChEBI" id="CHEBI:18420"/>
        <label>1</label>
    </ligand>
</feature>
<protein>
    <recommendedName>
        <fullName evidence="5">GDP-mannose pyrophosphatase</fullName>
    </recommendedName>
    <alternativeName>
        <fullName evidence="7">GDP-mannose hydrolase</fullName>
    </alternativeName>
    <alternativeName>
        <fullName evidence="8">GDPMK</fullName>
    </alternativeName>
</protein>
<comment type="subunit">
    <text evidence="4">Homodimer.</text>
</comment>
<comment type="catalytic activity">
    <reaction evidence="1">
        <text>GDP-alpha-D-mannose + H2O = alpha-D-mannose 1-phosphate + GMP + 2 H(+)</text>
        <dbReference type="Rhea" id="RHEA:27978"/>
        <dbReference type="ChEBI" id="CHEBI:15377"/>
        <dbReference type="ChEBI" id="CHEBI:15378"/>
        <dbReference type="ChEBI" id="CHEBI:57527"/>
        <dbReference type="ChEBI" id="CHEBI:58115"/>
        <dbReference type="ChEBI" id="CHEBI:58409"/>
    </reaction>
</comment>
<feature type="binding site" evidence="9">
    <location>
        <position position="101"/>
    </location>
    <ligand>
        <name>Mg(2+)</name>
        <dbReference type="ChEBI" id="CHEBI:18420"/>
        <label>1</label>
    </ligand>
</feature>
<gene>
    <name evidence="12" type="ORF">ACMU_13855</name>
</gene>
<dbReference type="NCBIfam" id="TIGR00052">
    <property type="entry name" value="nudix-type nucleoside diphosphatase, YffH/AdpP family"/>
    <property type="match status" value="1"/>
</dbReference>
<comment type="similarity">
    <text evidence="3">Belongs to the Nudix hydrolase family. NudK subfamily.</text>
</comment>
<keyword evidence="13" id="KW-1185">Reference proteome</keyword>
<feature type="short sequence motif" description="Nudix box" evidence="10">
    <location>
        <begin position="87"/>
        <end position="108"/>
    </location>
</feature>
<evidence type="ECO:0000313" key="12">
    <source>
        <dbReference type="EMBL" id="KAJ54845.1"/>
    </source>
</evidence>
<keyword evidence="6" id="KW-0378">Hydrolase</keyword>
<evidence type="ECO:0000313" key="13">
    <source>
        <dbReference type="Proteomes" id="UP000026249"/>
    </source>
</evidence>
<dbReference type="CDD" id="cd24157">
    <property type="entry name" value="NUDIX_GDPMK"/>
    <property type="match status" value="1"/>
</dbReference>
<dbReference type="InterPro" id="IPR015797">
    <property type="entry name" value="NUDIX_hydrolase-like_dom_sf"/>
</dbReference>
<evidence type="ECO:0000256" key="3">
    <source>
        <dbReference type="ARBA" id="ARBA00007275"/>
    </source>
</evidence>
<evidence type="ECO:0000256" key="10">
    <source>
        <dbReference type="PIRSR" id="PIRSR604385-3"/>
    </source>
</evidence>
<feature type="binding site" evidence="9">
    <location>
        <position position="105"/>
    </location>
    <ligand>
        <name>Mg(2+)</name>
        <dbReference type="ChEBI" id="CHEBI:18420"/>
        <label>1</label>
    </ligand>
</feature>
<dbReference type="OrthoDB" id="5292471at2"/>
<dbReference type="GO" id="GO:0016818">
    <property type="term" value="F:hydrolase activity, acting on acid anhydrides, in phosphorus-containing anhydrides"/>
    <property type="evidence" value="ECO:0007669"/>
    <property type="project" value="InterPro"/>
</dbReference>
<dbReference type="GO" id="GO:0005829">
    <property type="term" value="C:cytosol"/>
    <property type="evidence" value="ECO:0007669"/>
    <property type="project" value="TreeGrafter"/>
</dbReference>
<dbReference type="AlphaFoldDB" id="A0A037ZED5"/>
<organism evidence="12 13">
    <name type="scientific">Actibacterium mucosum KCTC 23349</name>
    <dbReference type="NCBI Taxonomy" id="1454373"/>
    <lineage>
        <taxon>Bacteria</taxon>
        <taxon>Pseudomonadati</taxon>
        <taxon>Pseudomonadota</taxon>
        <taxon>Alphaproteobacteria</taxon>
        <taxon>Rhodobacterales</taxon>
        <taxon>Roseobacteraceae</taxon>
        <taxon>Actibacterium</taxon>
    </lineage>
</organism>
<feature type="domain" description="Nudix hydrolase" evidence="11">
    <location>
        <begin position="45"/>
        <end position="183"/>
    </location>
</feature>
<dbReference type="RefSeq" id="WP_035259912.1">
    <property type="nucleotide sequence ID" value="NZ_JFKE01000005.1"/>
</dbReference>
<feature type="binding site" evidence="9">
    <location>
        <position position="154"/>
    </location>
    <ligand>
        <name>Mg(2+)</name>
        <dbReference type="ChEBI" id="CHEBI:18420"/>
        <label>1</label>
    </ligand>
</feature>
<evidence type="ECO:0000259" key="11">
    <source>
        <dbReference type="PROSITE" id="PS51462"/>
    </source>
</evidence>
<evidence type="ECO:0000256" key="1">
    <source>
        <dbReference type="ARBA" id="ARBA00000847"/>
    </source>
</evidence>
<dbReference type="STRING" id="1454373.ACMU_13855"/>
<keyword evidence="9" id="KW-0460">Magnesium</keyword>
<accession>A0A037ZED5</accession>
<evidence type="ECO:0000256" key="9">
    <source>
        <dbReference type="PIRSR" id="PIRSR604385-2"/>
    </source>
</evidence>
<evidence type="ECO:0000256" key="8">
    <source>
        <dbReference type="ARBA" id="ARBA00032272"/>
    </source>
</evidence>
<proteinExistence type="inferred from homology"/>
<reference evidence="12 13" key="1">
    <citation type="submission" date="2014-03" db="EMBL/GenBank/DDBJ databases">
        <title>Draft Genome Sequence of Actibacterium mucosum KCTC 23349, a Marine Alphaproteobacterium with Complex Ionic Requirements Isolated from Mediterranean Seawater at Malvarrosa Beach, Valencia, Spain.</title>
        <authorList>
            <person name="Arahal D.R."/>
            <person name="Shao Z."/>
            <person name="Lai Q."/>
            <person name="Pujalte M.J."/>
        </authorList>
    </citation>
    <scope>NUCLEOTIDE SEQUENCE [LARGE SCALE GENOMIC DNA]</scope>
    <source>
        <strain evidence="12 13">KCTC 23349</strain>
    </source>
</reference>
<dbReference type="GO" id="GO:0019693">
    <property type="term" value="P:ribose phosphate metabolic process"/>
    <property type="evidence" value="ECO:0007669"/>
    <property type="project" value="TreeGrafter"/>
</dbReference>
<evidence type="ECO:0000256" key="7">
    <source>
        <dbReference type="ARBA" id="ARBA00032162"/>
    </source>
</evidence>
<name>A0A037ZED5_9RHOB</name>
<dbReference type="GO" id="GO:0046872">
    <property type="term" value="F:metal ion binding"/>
    <property type="evidence" value="ECO:0007669"/>
    <property type="project" value="UniProtKB-KW"/>
</dbReference>
<dbReference type="PANTHER" id="PTHR11839:SF18">
    <property type="entry name" value="NUDIX HYDROLASE DOMAIN-CONTAINING PROTEIN"/>
    <property type="match status" value="1"/>
</dbReference>
<evidence type="ECO:0000256" key="6">
    <source>
        <dbReference type="ARBA" id="ARBA00022801"/>
    </source>
</evidence>
<comment type="caution">
    <text evidence="12">The sequence shown here is derived from an EMBL/GenBank/DDBJ whole genome shotgun (WGS) entry which is preliminary data.</text>
</comment>
<evidence type="ECO:0000256" key="4">
    <source>
        <dbReference type="ARBA" id="ARBA00011738"/>
    </source>
</evidence>
<dbReference type="EMBL" id="JFKE01000005">
    <property type="protein sequence ID" value="KAJ54845.1"/>
    <property type="molecule type" value="Genomic_DNA"/>
</dbReference>
<sequence>MSVRDRLRIIEETLLSDDWARLTKYKIAWKRRDGGESVGFRQAYDRGNGAVILPYDPARRTVLLTRQFRLPALLNGYDELLIEAAAGLLDEARPEDRIREEAEEELGLRLSNVTQVFDMFMSPGSVTERLFFFIATYTEADRISAGGGLAEEGEDIEVLEMTIGEAMAQVADGRIRDAKTVILLQHAALHLFAD</sequence>
<dbReference type="SUPFAM" id="SSF55811">
    <property type="entry name" value="Nudix"/>
    <property type="match status" value="1"/>
</dbReference>
<keyword evidence="9" id="KW-0479">Metal-binding</keyword>
<dbReference type="GO" id="GO:0006753">
    <property type="term" value="P:nucleoside phosphate metabolic process"/>
    <property type="evidence" value="ECO:0007669"/>
    <property type="project" value="TreeGrafter"/>
</dbReference>
<dbReference type="InterPro" id="IPR000086">
    <property type="entry name" value="NUDIX_hydrolase_dom"/>
</dbReference>